<dbReference type="InterPro" id="IPR012417">
    <property type="entry name" value="CaM-bd_dom_pln"/>
</dbReference>
<dbReference type="RefSeq" id="XP_020101375.1">
    <property type="nucleotide sequence ID" value="XM_020245786.1"/>
</dbReference>
<proteinExistence type="predicted"/>
<evidence type="ECO:0000256" key="1">
    <source>
        <dbReference type="SAM" id="Coils"/>
    </source>
</evidence>
<evidence type="ECO:0000259" key="3">
    <source>
        <dbReference type="SMART" id="SM01054"/>
    </source>
</evidence>
<dbReference type="SMART" id="SM01054">
    <property type="entry name" value="CaM_binding"/>
    <property type="match status" value="1"/>
</dbReference>
<evidence type="ECO:0000256" key="2">
    <source>
        <dbReference type="SAM" id="MobiDB-lite"/>
    </source>
</evidence>
<protein>
    <submittedName>
        <fullName evidence="5">Uncharacterized protein LOC109719236</fullName>
    </submittedName>
</protein>
<reference evidence="5" key="2">
    <citation type="submission" date="2025-08" db="UniProtKB">
        <authorList>
            <consortium name="RefSeq"/>
        </authorList>
    </citation>
    <scope>IDENTIFICATION</scope>
    <source>
        <tissue evidence="5">Leaf</tissue>
    </source>
</reference>
<organism evidence="4 5">
    <name type="scientific">Ananas comosus</name>
    <name type="common">Pineapple</name>
    <name type="synonym">Ananas ananas</name>
    <dbReference type="NCBI Taxonomy" id="4615"/>
    <lineage>
        <taxon>Eukaryota</taxon>
        <taxon>Viridiplantae</taxon>
        <taxon>Streptophyta</taxon>
        <taxon>Embryophyta</taxon>
        <taxon>Tracheophyta</taxon>
        <taxon>Spermatophyta</taxon>
        <taxon>Magnoliopsida</taxon>
        <taxon>Liliopsida</taxon>
        <taxon>Poales</taxon>
        <taxon>Bromeliaceae</taxon>
        <taxon>Bromelioideae</taxon>
        <taxon>Ananas</taxon>
    </lineage>
</organism>
<dbReference type="AlphaFoldDB" id="A0A6P5G7Z2"/>
<sequence>MKGLVVSERVRKGGGDQEKMKSKSTNPANAEKNITNSSESSKTSRLPKLLRPSAIKSSIGTPNCRKDQLQLQVTLNSLNTNVKGKGIIKNLSNGNGPLILSPINPVKPTKTAVRGSDVNLKMPAIKKNSAMIPSPKENIQKATCSSNLKDSKIAKPLELNPGGTESTGTSVMKVCPATYCSLNCRKREPNHLLSARRKGMVENKKSIRQKGLASHQQMDLKNAGKEKIKNTVSRKAPSAKIIPKRKEEICNNSSVEIFAEPKEPTFESESSSYEPSIHEELERELSEILKRLSSLESDAESSEEAEVFGGKIDKSGMPEIYSVASFGDDVDESTEICAEEIDAFMNFLRRTDYDPQAEASEENCSCLLSEDYEEWSSECFVVNGQDSKDEELAKRTQNRPAAEVIELKYEHETWPSPGNKNDGVSCTVDNGPPCYLGIKSEDDIGLKYEAVASEGSTLKLDCRSFIYEEEKEEKEKEIVAAEEEKLSELYAISSCNYEIDSSNKEGILVVPKIADIVRTAEMCGAVTTEGCAPECDVGRSEDDEELYKSYGHSTRNDEASLTDDIQSDRIEKSVEDVQILVEYALLEQENDAGTDFNCKPHEEVEPECVSTSSRCLTLKLFHVEGQQNLAADIESHYNLELGAVINKEYQNDEGEDSISMNSTMVPTSQKEFSKNDQKLTVADHNPARKITKEDFQEEKEGIRRFKPRAPRFLPTKHDPEAEMVNLRYVTMEERKEAAEWMIDHALQQVVTKLAPARKKKVALLVEAFETVRAQVE</sequence>
<keyword evidence="4" id="KW-1185">Reference proteome</keyword>
<dbReference type="GO" id="GO:0005516">
    <property type="term" value="F:calmodulin binding"/>
    <property type="evidence" value="ECO:0007669"/>
    <property type="project" value="InterPro"/>
</dbReference>
<accession>A0A6P5G7Z2</accession>
<name>A0A6P5G7Z2_ANACO</name>
<dbReference type="PANTHER" id="PTHR33923:SF2">
    <property type="entry name" value="CALMODULIN-BINDING PROTEIN-RELATED"/>
    <property type="match status" value="1"/>
</dbReference>
<dbReference type="PANTHER" id="PTHR33923">
    <property type="entry name" value="CALMODULIN-BINDING PROTEIN-RELATED"/>
    <property type="match status" value="1"/>
</dbReference>
<feature type="region of interest" description="Disordered" evidence="2">
    <location>
        <begin position="1"/>
        <end position="61"/>
    </location>
</feature>
<keyword evidence="1" id="KW-0175">Coiled coil</keyword>
<dbReference type="GeneID" id="109719236"/>
<evidence type="ECO:0000313" key="5">
    <source>
        <dbReference type="RefSeq" id="XP_020101375.1"/>
    </source>
</evidence>
<gene>
    <name evidence="5" type="primary">LOC109719236</name>
</gene>
<feature type="compositionally biased region" description="Basic and acidic residues" evidence="2">
    <location>
        <begin position="8"/>
        <end position="21"/>
    </location>
</feature>
<dbReference type="OrthoDB" id="766386at2759"/>
<dbReference type="Proteomes" id="UP000515123">
    <property type="component" value="Linkage group 13"/>
</dbReference>
<feature type="compositionally biased region" description="Polar residues" evidence="2">
    <location>
        <begin position="23"/>
        <end position="44"/>
    </location>
</feature>
<dbReference type="Pfam" id="PF07839">
    <property type="entry name" value="CaM_binding"/>
    <property type="match status" value="1"/>
</dbReference>
<reference evidence="4" key="1">
    <citation type="journal article" date="2015" name="Nat. Genet.">
        <title>The pineapple genome and the evolution of CAM photosynthesis.</title>
        <authorList>
            <person name="Ming R."/>
            <person name="VanBuren R."/>
            <person name="Wai C.M."/>
            <person name="Tang H."/>
            <person name="Schatz M.C."/>
            <person name="Bowers J.E."/>
            <person name="Lyons E."/>
            <person name="Wang M.L."/>
            <person name="Chen J."/>
            <person name="Biggers E."/>
            <person name="Zhang J."/>
            <person name="Huang L."/>
            <person name="Zhang L."/>
            <person name="Miao W."/>
            <person name="Zhang J."/>
            <person name="Ye Z."/>
            <person name="Miao C."/>
            <person name="Lin Z."/>
            <person name="Wang H."/>
            <person name="Zhou H."/>
            <person name="Yim W.C."/>
            <person name="Priest H.D."/>
            <person name="Zheng C."/>
            <person name="Woodhouse M."/>
            <person name="Edger P.P."/>
            <person name="Guyot R."/>
            <person name="Guo H.B."/>
            <person name="Guo H."/>
            <person name="Zheng G."/>
            <person name="Singh R."/>
            <person name="Sharma A."/>
            <person name="Min X."/>
            <person name="Zheng Y."/>
            <person name="Lee H."/>
            <person name="Gurtowski J."/>
            <person name="Sedlazeck F.J."/>
            <person name="Harkess A."/>
            <person name="McKain M.R."/>
            <person name="Liao Z."/>
            <person name="Fang J."/>
            <person name="Liu J."/>
            <person name="Zhang X."/>
            <person name="Zhang Q."/>
            <person name="Hu W."/>
            <person name="Qin Y."/>
            <person name="Wang K."/>
            <person name="Chen L.Y."/>
            <person name="Shirley N."/>
            <person name="Lin Y.R."/>
            <person name="Liu L.Y."/>
            <person name="Hernandez A.G."/>
            <person name="Wright C.L."/>
            <person name="Bulone V."/>
            <person name="Tuskan G.A."/>
            <person name="Heath K."/>
            <person name="Zee F."/>
            <person name="Moore P.H."/>
            <person name="Sunkar R."/>
            <person name="Leebens-Mack J.H."/>
            <person name="Mockler T."/>
            <person name="Bennetzen J.L."/>
            <person name="Freeling M."/>
            <person name="Sankoff D."/>
            <person name="Paterson A.H."/>
            <person name="Zhu X."/>
            <person name="Yang X."/>
            <person name="Smith J.A."/>
            <person name="Cushman J.C."/>
            <person name="Paull R.E."/>
            <person name="Yu Q."/>
        </authorList>
    </citation>
    <scope>NUCLEOTIDE SEQUENCE [LARGE SCALE GENOMIC DNA]</scope>
    <source>
        <strain evidence="4">cv. F153</strain>
    </source>
</reference>
<dbReference type="InterPro" id="IPR044681">
    <property type="entry name" value="PICBP-like"/>
</dbReference>
<evidence type="ECO:0000313" key="4">
    <source>
        <dbReference type="Proteomes" id="UP000515123"/>
    </source>
</evidence>
<feature type="domain" description="Calmodulin-binding" evidence="3">
    <location>
        <begin position="660"/>
        <end position="773"/>
    </location>
</feature>
<feature type="coiled-coil region" evidence="1">
    <location>
        <begin position="278"/>
        <end position="305"/>
    </location>
</feature>